<keyword evidence="4" id="KW-1185">Reference proteome</keyword>
<keyword evidence="1" id="KW-0472">Membrane</keyword>
<protein>
    <submittedName>
        <fullName evidence="2">Uncharacterized protein</fullName>
    </submittedName>
</protein>
<evidence type="ECO:0000313" key="3">
    <source>
        <dbReference type="EMBL" id="TPX48660.1"/>
    </source>
</evidence>
<evidence type="ECO:0000256" key="1">
    <source>
        <dbReference type="SAM" id="Phobius"/>
    </source>
</evidence>
<gene>
    <name evidence="2" type="ORF">SeLEV6574_g07005</name>
    <name evidence="3" type="ORF">SeMB42_g02897</name>
</gene>
<dbReference type="Proteomes" id="UP000317494">
    <property type="component" value="Unassembled WGS sequence"/>
</dbReference>
<evidence type="ECO:0000313" key="2">
    <source>
        <dbReference type="EMBL" id="TPX39761.1"/>
    </source>
</evidence>
<dbReference type="EMBL" id="QEAM01000446">
    <property type="protein sequence ID" value="TPX39761.1"/>
    <property type="molecule type" value="Genomic_DNA"/>
</dbReference>
<accession>A0A507CJD1</accession>
<name>A0A507CJD1_9FUNG</name>
<comment type="caution">
    <text evidence="2">The sequence shown here is derived from an EMBL/GenBank/DDBJ whole genome shotgun (WGS) entry which is preliminary data.</text>
</comment>
<proteinExistence type="predicted"/>
<evidence type="ECO:0000313" key="5">
    <source>
        <dbReference type="Proteomes" id="UP000320475"/>
    </source>
</evidence>
<keyword evidence="1" id="KW-1133">Transmembrane helix</keyword>
<dbReference type="AlphaFoldDB" id="A0A507CJD1"/>
<reference evidence="4 5" key="1">
    <citation type="journal article" date="2019" name="Sci. Rep.">
        <title>Comparative genomics of chytrid fungi reveal insights into the obligate biotrophic and pathogenic lifestyle of Synchytrium endobioticum.</title>
        <authorList>
            <person name="van de Vossenberg B.T.L.H."/>
            <person name="Warris S."/>
            <person name="Nguyen H.D.T."/>
            <person name="van Gent-Pelzer M.P.E."/>
            <person name="Joly D.L."/>
            <person name="van de Geest H.C."/>
            <person name="Bonants P.J.M."/>
            <person name="Smith D.S."/>
            <person name="Levesque C.A."/>
            <person name="van der Lee T.A.J."/>
        </authorList>
    </citation>
    <scope>NUCLEOTIDE SEQUENCE [LARGE SCALE GENOMIC DNA]</scope>
    <source>
        <strain evidence="2 5">LEV6574</strain>
        <strain evidence="3 4">MB42</strain>
    </source>
</reference>
<organism evidence="2 5">
    <name type="scientific">Synchytrium endobioticum</name>
    <dbReference type="NCBI Taxonomy" id="286115"/>
    <lineage>
        <taxon>Eukaryota</taxon>
        <taxon>Fungi</taxon>
        <taxon>Fungi incertae sedis</taxon>
        <taxon>Chytridiomycota</taxon>
        <taxon>Chytridiomycota incertae sedis</taxon>
        <taxon>Chytridiomycetes</taxon>
        <taxon>Synchytriales</taxon>
        <taxon>Synchytriaceae</taxon>
        <taxon>Synchytrium</taxon>
    </lineage>
</organism>
<feature type="transmembrane region" description="Helical" evidence="1">
    <location>
        <begin position="44"/>
        <end position="67"/>
    </location>
</feature>
<dbReference type="Proteomes" id="UP000320475">
    <property type="component" value="Unassembled WGS sequence"/>
</dbReference>
<keyword evidence="1" id="KW-0812">Transmembrane</keyword>
<evidence type="ECO:0000313" key="4">
    <source>
        <dbReference type="Proteomes" id="UP000317494"/>
    </source>
</evidence>
<dbReference type="VEuPathDB" id="FungiDB:SeMB42_g02897"/>
<sequence length="409" mass="44005">MFNFRKAMYGDKKTSTEVDEKLDASVEAERKTPRRCCGCSIRTCILICVAIILLNFLVFYFTIAPILERIVDAVSLSKMPTPPNIYITNGGSDSLDVILPAETPAIAATFADIIGLKVYTDSINVTAAGNLMGNINSISPSFHDPTMSFSIVVPETAVAKAFLHNVTSTVNNILEESNGNFSEISIIPVPALRVDTGVHIALFHFLSFPTIHIHKFIGDRLTIPSNNPGSGSVNVSNINVDIGVPDSMKALPIKITVQVDLPMNLTVDMVSGASFDIFVNNKKSPVMTVEVSDITIASGIAGVTVSGSLMLDNAIDTPADLITLTGWAIGTVRMTGFVTPISWLREVLVGTSINVPINFRKLLEQGNFDWAQMTNQMQQGATLAVEGMGQSIIRGIESWLNMGSGKHTA</sequence>
<dbReference type="EMBL" id="QEAN01000096">
    <property type="protein sequence ID" value="TPX48660.1"/>
    <property type="molecule type" value="Genomic_DNA"/>
</dbReference>